<dbReference type="AlphaFoldDB" id="A0A0A8Z4Z2"/>
<protein>
    <submittedName>
        <fullName evidence="2">Uncharacterized protein</fullName>
    </submittedName>
</protein>
<feature type="compositionally biased region" description="Basic and acidic residues" evidence="1">
    <location>
        <begin position="44"/>
        <end position="62"/>
    </location>
</feature>
<feature type="region of interest" description="Disordered" evidence="1">
    <location>
        <begin position="43"/>
        <end position="62"/>
    </location>
</feature>
<accession>A0A0A8Z4Z2</accession>
<evidence type="ECO:0000313" key="2">
    <source>
        <dbReference type="EMBL" id="JAD33871.1"/>
    </source>
</evidence>
<dbReference type="EMBL" id="GBRH01264024">
    <property type="protein sequence ID" value="JAD33871.1"/>
    <property type="molecule type" value="Transcribed_RNA"/>
</dbReference>
<evidence type="ECO:0000256" key="1">
    <source>
        <dbReference type="SAM" id="MobiDB-lite"/>
    </source>
</evidence>
<sequence>MSLFSPPTATLPPYISCHRPPYSTSDQKKLVCTLLVCPFFSCHSDQDSDPRPQRRDLDGDLC</sequence>
<reference evidence="2" key="1">
    <citation type="submission" date="2014-09" db="EMBL/GenBank/DDBJ databases">
        <authorList>
            <person name="Magalhaes I.L.F."/>
            <person name="Oliveira U."/>
            <person name="Santos F.R."/>
            <person name="Vidigal T.H.D.A."/>
            <person name="Brescovit A.D."/>
            <person name="Santos A.J."/>
        </authorList>
    </citation>
    <scope>NUCLEOTIDE SEQUENCE</scope>
    <source>
        <tissue evidence="2">Shoot tissue taken approximately 20 cm above the soil surface</tissue>
    </source>
</reference>
<proteinExistence type="predicted"/>
<name>A0A0A8Z4Z2_ARUDO</name>
<organism evidence="2">
    <name type="scientific">Arundo donax</name>
    <name type="common">Giant reed</name>
    <name type="synonym">Donax arundinaceus</name>
    <dbReference type="NCBI Taxonomy" id="35708"/>
    <lineage>
        <taxon>Eukaryota</taxon>
        <taxon>Viridiplantae</taxon>
        <taxon>Streptophyta</taxon>
        <taxon>Embryophyta</taxon>
        <taxon>Tracheophyta</taxon>
        <taxon>Spermatophyta</taxon>
        <taxon>Magnoliopsida</taxon>
        <taxon>Liliopsida</taxon>
        <taxon>Poales</taxon>
        <taxon>Poaceae</taxon>
        <taxon>PACMAD clade</taxon>
        <taxon>Arundinoideae</taxon>
        <taxon>Arundineae</taxon>
        <taxon>Arundo</taxon>
    </lineage>
</organism>
<reference evidence="2" key="2">
    <citation type="journal article" date="2015" name="Data Brief">
        <title>Shoot transcriptome of the giant reed, Arundo donax.</title>
        <authorList>
            <person name="Barrero R.A."/>
            <person name="Guerrero F.D."/>
            <person name="Moolhuijzen P."/>
            <person name="Goolsby J.A."/>
            <person name="Tidwell J."/>
            <person name="Bellgard S.E."/>
            <person name="Bellgard M.I."/>
        </authorList>
    </citation>
    <scope>NUCLEOTIDE SEQUENCE</scope>
    <source>
        <tissue evidence="2">Shoot tissue taken approximately 20 cm above the soil surface</tissue>
    </source>
</reference>